<name>A0AB34PMU1_CANAX</name>
<sequence>MQRMRGKIFKNEPLVPMNVTSEHEQVQSISKEESRSLSSNDLNLSADSELQLESEPEIESEQLKNHEDVYEIIRSMVLATDTTLPRLSNNSLTGIYNHWKLNPNDDLPLYNPTKYIPYEFHSQYNQDRSYIITPRLSVTKLLVSSWCELRSFYQVYSGSVRLPSTKAMTQGTKLHSKLEAEIHPEIDTTEIEQFLISNAMSLRELQATVPAEEETVVIDLGEVEQLAVDWAEMLIERLFSLIMGAEAREILLHGYLNLKNRSFVTNKDEIRESSSVLVSGIVDYIKLQNVTNPSDGTLFDDIHGFVDSAFDQVDNVPLVDLSQFLPEAKQILQNYDFRLTFTDVKTRSARQIPRQESVLEAAKFQTFYYRHFFHLLSRDSRFTYFSLIENAERRGHDVDKPLSILTTISLLRKHYHIFFKDFVKLANGEPIGFSPFDDSAKSIPYDFVSMFQSSNEFSLANPNHNHFLEQISEIDGIEYDSILSPLLKVWKTPPTLRYLAARASQLFNVFNENIGDITSVEYRYNKTSELLSEKVYDYNFSEFQAEVESASKFWNGEREVIPTEDLSRCSYCEFQSKCMVAGGKTTEAVEKKTIGPKIRQFLNECESSSKG</sequence>
<comment type="cofactor">
    <cofactor evidence="1">
        <name>Mg(2+)</name>
        <dbReference type="ChEBI" id="CHEBI:18420"/>
    </cofactor>
</comment>
<dbReference type="GO" id="GO:0005739">
    <property type="term" value="C:mitochondrion"/>
    <property type="evidence" value="ECO:0007669"/>
    <property type="project" value="TreeGrafter"/>
</dbReference>
<keyword evidence="8" id="KW-0378">Hydrolase</keyword>
<keyword evidence="8" id="KW-0269">Exonuclease</keyword>
<evidence type="ECO:0000256" key="2">
    <source>
        <dbReference type="ARBA" id="ARBA00001966"/>
    </source>
</evidence>
<evidence type="ECO:0000256" key="8">
    <source>
        <dbReference type="ARBA" id="ARBA00022839"/>
    </source>
</evidence>
<evidence type="ECO:0000256" key="4">
    <source>
        <dbReference type="ARBA" id="ARBA00011245"/>
    </source>
</evidence>
<keyword evidence="10" id="KW-0411">Iron-sulfur</keyword>
<evidence type="ECO:0000313" key="14">
    <source>
        <dbReference type="Proteomes" id="UP000030161"/>
    </source>
</evidence>
<keyword evidence="6" id="KW-0004">4Fe-4S</keyword>
<gene>
    <name evidence="13" type="ORF">MG3_05715</name>
</gene>
<keyword evidence="7" id="KW-0540">Nuclease</keyword>
<dbReference type="Proteomes" id="UP000030161">
    <property type="component" value="Unassembled WGS sequence"/>
</dbReference>
<evidence type="ECO:0000256" key="1">
    <source>
        <dbReference type="ARBA" id="ARBA00001946"/>
    </source>
</evidence>
<comment type="similarity">
    <text evidence="3">Belongs to the EXO5 family.</text>
</comment>
<keyword evidence="6" id="KW-0479">Metal-binding</keyword>
<dbReference type="Pfam" id="PF09810">
    <property type="entry name" value="Exo5"/>
    <property type="match status" value="1"/>
</dbReference>
<evidence type="ECO:0000256" key="11">
    <source>
        <dbReference type="ARBA" id="ARBA00030412"/>
    </source>
</evidence>
<proteinExistence type="inferred from homology"/>
<evidence type="ECO:0000256" key="9">
    <source>
        <dbReference type="ARBA" id="ARBA00023004"/>
    </source>
</evidence>
<dbReference type="InterPro" id="IPR019190">
    <property type="entry name" value="EXOV"/>
</dbReference>
<evidence type="ECO:0000256" key="5">
    <source>
        <dbReference type="ARBA" id="ARBA00013561"/>
    </source>
</evidence>
<evidence type="ECO:0000256" key="7">
    <source>
        <dbReference type="ARBA" id="ARBA00022722"/>
    </source>
</evidence>
<dbReference type="GO" id="GO:0045145">
    <property type="term" value="F:single-stranded DNA 5'-3' DNA exonuclease activity"/>
    <property type="evidence" value="ECO:0007669"/>
    <property type="project" value="InterPro"/>
</dbReference>
<feature type="region of interest" description="Disordered" evidence="12">
    <location>
        <begin position="19"/>
        <end position="42"/>
    </location>
</feature>
<comment type="subunit">
    <text evidence="4">Monomer.</text>
</comment>
<dbReference type="PANTHER" id="PTHR14464:SF4">
    <property type="entry name" value="EXONUCLEASE V"/>
    <property type="match status" value="1"/>
</dbReference>
<organism evidence="13 14">
    <name type="scientific">Candida albicans P78048</name>
    <dbReference type="NCBI Taxonomy" id="1094989"/>
    <lineage>
        <taxon>Eukaryota</taxon>
        <taxon>Fungi</taxon>
        <taxon>Dikarya</taxon>
        <taxon>Ascomycota</taxon>
        <taxon>Saccharomycotina</taxon>
        <taxon>Pichiomycetes</taxon>
        <taxon>Debaryomycetaceae</taxon>
        <taxon>Candida/Lodderomyces clade</taxon>
        <taxon>Candida</taxon>
    </lineage>
</organism>
<evidence type="ECO:0000256" key="12">
    <source>
        <dbReference type="SAM" id="MobiDB-lite"/>
    </source>
</evidence>
<reference evidence="13 14" key="1">
    <citation type="submission" date="2013-12" db="EMBL/GenBank/DDBJ databases">
        <title>The Genome Sequence of Candida albicans P78048.</title>
        <authorList>
            <consortium name="The Broad Institute Genome Sequencing Platform"/>
            <consortium name="The Broad Institute Genome Sequencing Center for Infectious Disease"/>
            <person name="Cuomo C."/>
            <person name="Bennett R."/>
            <person name="Hirakawa M."/>
            <person name="Noverr M."/>
            <person name="Mitchell A."/>
            <person name="Young S.K."/>
            <person name="Zeng Q."/>
            <person name="Gargeya S."/>
            <person name="Fitzgerald M."/>
            <person name="Abouelleil A."/>
            <person name="Alvarado L."/>
            <person name="Berlin A.M."/>
            <person name="Chapman S.B."/>
            <person name="Dewar J."/>
            <person name="Goldberg J."/>
            <person name="Griggs A."/>
            <person name="Gujja S."/>
            <person name="Hansen M."/>
            <person name="Howarth C."/>
            <person name="Imamovic A."/>
            <person name="Larimer J."/>
            <person name="McCowan C."/>
            <person name="Murphy C."/>
            <person name="Pearson M."/>
            <person name="Priest M."/>
            <person name="Roberts A."/>
            <person name="Saif S."/>
            <person name="Shea T."/>
            <person name="Sykes S."/>
            <person name="Wortman J."/>
            <person name="Nusbaum C."/>
            <person name="Birren B."/>
        </authorList>
    </citation>
    <scope>NUCLEOTIDE SEQUENCE [LARGE SCALE GENOMIC DNA]</scope>
    <source>
        <strain evidence="13 14">P78048</strain>
    </source>
</reference>
<comment type="caution">
    <text evidence="13">The sequence shown here is derived from an EMBL/GenBank/DDBJ whole genome shotgun (WGS) entry which is preliminary data.</text>
</comment>
<dbReference type="PANTHER" id="PTHR14464">
    <property type="entry name" value="EXONUCLEASE V"/>
    <property type="match status" value="1"/>
</dbReference>
<evidence type="ECO:0000256" key="3">
    <source>
        <dbReference type="ARBA" id="ARBA00009797"/>
    </source>
</evidence>
<protein>
    <recommendedName>
        <fullName evidence="5">Exonuclease V, mitochondrial</fullName>
    </recommendedName>
    <alternativeName>
        <fullName evidence="11">Defects in morphology protein 1</fullName>
    </alternativeName>
</protein>
<dbReference type="GO" id="GO:0005634">
    <property type="term" value="C:nucleus"/>
    <property type="evidence" value="ECO:0007669"/>
    <property type="project" value="TreeGrafter"/>
</dbReference>
<accession>A0AB34PMU1</accession>
<evidence type="ECO:0000256" key="6">
    <source>
        <dbReference type="ARBA" id="ARBA00022485"/>
    </source>
</evidence>
<comment type="cofactor">
    <cofactor evidence="2">
        <name>[4Fe-4S] cluster</name>
        <dbReference type="ChEBI" id="CHEBI:49883"/>
    </cofactor>
</comment>
<feature type="compositionally biased region" description="Basic and acidic residues" evidence="12">
    <location>
        <begin position="21"/>
        <end position="35"/>
    </location>
</feature>
<dbReference type="GO" id="GO:0036297">
    <property type="term" value="P:interstrand cross-link repair"/>
    <property type="evidence" value="ECO:0007669"/>
    <property type="project" value="TreeGrafter"/>
</dbReference>
<evidence type="ECO:0000256" key="10">
    <source>
        <dbReference type="ARBA" id="ARBA00023014"/>
    </source>
</evidence>
<evidence type="ECO:0000313" key="13">
    <source>
        <dbReference type="EMBL" id="KGR04586.1"/>
    </source>
</evidence>
<dbReference type="AlphaFoldDB" id="A0AB34PMU1"/>
<keyword evidence="9" id="KW-0408">Iron</keyword>
<dbReference type="EMBL" id="AJIX01000042">
    <property type="protein sequence ID" value="KGR04586.1"/>
    <property type="molecule type" value="Genomic_DNA"/>
</dbReference>
<dbReference type="GO" id="GO:0051539">
    <property type="term" value="F:4 iron, 4 sulfur cluster binding"/>
    <property type="evidence" value="ECO:0007669"/>
    <property type="project" value="UniProtKB-KW"/>
</dbReference>